<name>D5QFQ4_NOVHA</name>
<evidence type="ECO:0000313" key="1">
    <source>
        <dbReference type="EMBL" id="EFG84109.1"/>
    </source>
</evidence>
<organism evidence="1 2">
    <name type="scientific">Novacetimonas hansenii ATCC 23769</name>
    <dbReference type="NCBI Taxonomy" id="714995"/>
    <lineage>
        <taxon>Bacteria</taxon>
        <taxon>Pseudomonadati</taxon>
        <taxon>Pseudomonadota</taxon>
        <taxon>Alphaproteobacteria</taxon>
        <taxon>Acetobacterales</taxon>
        <taxon>Acetobacteraceae</taxon>
        <taxon>Novacetimonas</taxon>
    </lineage>
</organism>
<reference evidence="1 2" key="1">
    <citation type="journal article" date="2010" name="J. Bacteriol.">
        <title>Genome sequence of a cellulose-producing bacterium, Gluconacetobacter hansenii ATCC 23769.</title>
        <authorList>
            <person name="Iyer P.R."/>
            <person name="Geib S.M."/>
            <person name="Catchmark J."/>
            <person name="Kao T.H."/>
            <person name="Tien M."/>
        </authorList>
    </citation>
    <scope>NUCLEOTIDE SEQUENCE [LARGE SCALE GENOMIC DNA]</scope>
    <source>
        <strain evidence="1 2">ATCC 23769</strain>
    </source>
</reference>
<comment type="caution">
    <text evidence="1">The sequence shown here is derived from an EMBL/GenBank/DDBJ whole genome shotgun (WGS) entry which is preliminary data.</text>
</comment>
<dbReference type="AlphaFoldDB" id="D5QFQ4"/>
<dbReference type="HOGENOM" id="CLU_3311414_0_0_5"/>
<sequence>MSEEGLFNAEKRQHTTRARFVVKKQHMVMPTQKFTYGFF</sequence>
<proteinExistence type="predicted"/>
<protein>
    <submittedName>
        <fullName evidence="1">Uncharacterized protein</fullName>
    </submittedName>
</protein>
<evidence type="ECO:0000313" key="2">
    <source>
        <dbReference type="Proteomes" id="UP000006468"/>
    </source>
</evidence>
<gene>
    <name evidence="1" type="ORF">GXY_09869</name>
</gene>
<accession>D5QFQ4</accession>
<dbReference type="Proteomes" id="UP000006468">
    <property type="component" value="Chromosome"/>
</dbReference>
<dbReference type="EMBL" id="ADTV01000038">
    <property type="protein sequence ID" value="EFG84109.1"/>
    <property type="molecule type" value="Genomic_DNA"/>
</dbReference>